<dbReference type="AlphaFoldDB" id="A0A7W6RZC4"/>
<evidence type="ECO:0000256" key="1">
    <source>
        <dbReference type="SAM" id="MobiDB-lite"/>
    </source>
</evidence>
<feature type="region of interest" description="Disordered" evidence="1">
    <location>
        <begin position="144"/>
        <end position="191"/>
    </location>
</feature>
<dbReference type="EMBL" id="JACIGI010000010">
    <property type="protein sequence ID" value="MBB4285836.1"/>
    <property type="molecule type" value="Genomic_DNA"/>
</dbReference>
<keyword evidence="3" id="KW-1185">Reference proteome</keyword>
<gene>
    <name evidence="2" type="ORF">GGD88_001556</name>
</gene>
<evidence type="ECO:0000313" key="3">
    <source>
        <dbReference type="Proteomes" id="UP000555728"/>
    </source>
</evidence>
<dbReference type="Proteomes" id="UP000555728">
    <property type="component" value="Unassembled WGS sequence"/>
</dbReference>
<proteinExistence type="predicted"/>
<organism evidence="2 3">
    <name type="scientific">Roseospira goensis</name>
    <dbReference type="NCBI Taxonomy" id="391922"/>
    <lineage>
        <taxon>Bacteria</taxon>
        <taxon>Pseudomonadati</taxon>
        <taxon>Pseudomonadota</taxon>
        <taxon>Alphaproteobacteria</taxon>
        <taxon>Rhodospirillales</taxon>
        <taxon>Rhodospirillaceae</taxon>
        <taxon>Roseospira</taxon>
    </lineage>
</organism>
<evidence type="ECO:0000313" key="2">
    <source>
        <dbReference type="EMBL" id="MBB4285836.1"/>
    </source>
</evidence>
<reference evidence="2 3" key="1">
    <citation type="submission" date="2020-08" db="EMBL/GenBank/DDBJ databases">
        <title>Genome sequencing of Purple Non-Sulfur Bacteria from various extreme environments.</title>
        <authorList>
            <person name="Mayer M."/>
        </authorList>
    </citation>
    <scope>NUCLEOTIDE SEQUENCE [LARGE SCALE GENOMIC DNA]</scope>
    <source>
        <strain evidence="2 3">JA135</strain>
    </source>
</reference>
<accession>A0A7W6RZC4</accession>
<protein>
    <submittedName>
        <fullName evidence="2">Uncharacterized protein</fullName>
    </submittedName>
</protein>
<name>A0A7W6RZC4_9PROT</name>
<sequence>MTPGLASLIARPTDGSSGAGAAKAAALNTRNAAQTAARTGETGGPPRETPPDGRSQAAQTFLDLIDGSLEERYFEMLLAAKGYMREQFEALPPEKKREVDDAIRQEIRQKTKAKVEAGPQADPTSAGTAAIPGARLALGTLAATGHAPPDATAAGPVWDLLGQPARRDGGPFRPPGDAEPGTGRPSRTTQA</sequence>
<comment type="caution">
    <text evidence="2">The sequence shown here is derived from an EMBL/GenBank/DDBJ whole genome shotgun (WGS) entry which is preliminary data.</text>
</comment>
<feature type="region of interest" description="Disordered" evidence="1">
    <location>
        <begin position="1"/>
        <end position="58"/>
    </location>
</feature>
<dbReference type="RefSeq" id="WP_184433734.1">
    <property type="nucleotide sequence ID" value="NZ_JACIGI010000010.1"/>
</dbReference>
<feature type="compositionally biased region" description="Low complexity" evidence="1">
    <location>
        <begin position="19"/>
        <end position="46"/>
    </location>
</feature>